<dbReference type="Pfam" id="PF19066">
    <property type="entry name" value="P9_TM"/>
    <property type="match status" value="1"/>
</dbReference>
<reference evidence="3" key="1">
    <citation type="journal article" date="2020" name="Nature">
        <title>Giant virus diversity and host interactions through global metagenomics.</title>
        <authorList>
            <person name="Schulz F."/>
            <person name="Roux S."/>
            <person name="Paez-Espino D."/>
            <person name="Jungbluth S."/>
            <person name="Walsh D.A."/>
            <person name="Denef V.J."/>
            <person name="McMahon K.D."/>
            <person name="Konstantinidis K.T."/>
            <person name="Eloe-Fadrosh E.A."/>
            <person name="Kyrpides N.C."/>
            <person name="Woyke T."/>
        </authorList>
    </citation>
    <scope>NUCLEOTIDE SEQUENCE</scope>
    <source>
        <strain evidence="3">GVMAG-M-3300025695-21</strain>
    </source>
</reference>
<evidence type="ECO:0000313" key="3">
    <source>
        <dbReference type="EMBL" id="QHT99082.1"/>
    </source>
</evidence>
<feature type="transmembrane region" description="Helical" evidence="1">
    <location>
        <begin position="27"/>
        <end position="45"/>
    </location>
</feature>
<keyword evidence="1" id="KW-0472">Membrane</keyword>
<sequence length="203" mass="23896">MFWLNNIEELLKPILVPNYYMNFEDKLNAIIRFILFIGIVSALIFNDEKFIIFIIIFMIISIVIYYYYLNTINIKETYLNSNNLKIVDDKICIKPTENNPFMNPSILDIKYTGEDNFGACPIKDEKISDLINKEFYKGVFRDVDDLYNKNSLDRQFYSMPSTTIPNEANKLGDWLYNNGKSCKEGNSSQCYNNIFTDIRRNNK</sequence>
<accession>A0A6C0J174</accession>
<keyword evidence="1" id="KW-1133">Transmembrane helix</keyword>
<dbReference type="EMBL" id="MN740301">
    <property type="protein sequence ID" value="QHT99082.1"/>
    <property type="molecule type" value="Genomic_DNA"/>
</dbReference>
<dbReference type="AlphaFoldDB" id="A0A6C0J174"/>
<feature type="transmembrane region" description="Helical" evidence="1">
    <location>
        <begin position="50"/>
        <end position="68"/>
    </location>
</feature>
<protein>
    <recommendedName>
        <fullName evidence="2">Minor capsid protein P9 transmembrane helices domain-containing protein</fullName>
    </recommendedName>
</protein>
<feature type="domain" description="Minor capsid protein P9 transmembrane helices" evidence="2">
    <location>
        <begin position="2"/>
        <end position="66"/>
    </location>
</feature>
<proteinExistence type="predicted"/>
<evidence type="ECO:0000259" key="2">
    <source>
        <dbReference type="Pfam" id="PF19066"/>
    </source>
</evidence>
<organism evidence="3">
    <name type="scientific">viral metagenome</name>
    <dbReference type="NCBI Taxonomy" id="1070528"/>
    <lineage>
        <taxon>unclassified sequences</taxon>
        <taxon>metagenomes</taxon>
        <taxon>organismal metagenomes</taxon>
    </lineage>
</organism>
<dbReference type="InterPro" id="IPR043915">
    <property type="entry name" value="P9_TM"/>
</dbReference>
<evidence type="ECO:0000256" key="1">
    <source>
        <dbReference type="SAM" id="Phobius"/>
    </source>
</evidence>
<keyword evidence="1" id="KW-0812">Transmembrane</keyword>
<name>A0A6C0J174_9ZZZZ</name>